<keyword evidence="4" id="KW-1185">Reference proteome</keyword>
<accession>A0AAE3IQH1</accession>
<sequence length="315" mass="35651">MIKFTASNLFPAMNKTVTIRKCLSLIMHRYVLYVIILFSTAISCNKTSLSYETQRLKSEIKQNVQYGADGKQAMDIYLPEKRSKKATKVLFLIHGGSWISGDKDDFSWQIDAIKEKLKGWAIVNVNYRLAILDKNPFPTQENDVKAAATYVYERRQELEVSTDWVFVGLSAGAQLAMLQGFKYNTPVKPKAVVNYFGPCDLEALYNYSQNDFIATMTYSYLLNGSPARSPKLYKESSPINFINTETPPTLTLYGSEDTAVSRTQHTMLHNKLNAAGVPNKVIEYENETHEFTQAAFIKSCEDVAAFLGEHINREI</sequence>
<reference evidence="3" key="1">
    <citation type="submission" date="2022-10" db="EMBL/GenBank/DDBJ databases">
        <authorList>
            <person name="Kim H.S."/>
            <person name="Kim J.-S."/>
            <person name="Suh M.K."/>
            <person name="Eom M.K."/>
            <person name="Lee J.-S."/>
        </authorList>
    </citation>
    <scope>NUCLEOTIDE SEQUENCE</scope>
    <source>
        <strain evidence="3">LIP-5</strain>
    </source>
</reference>
<name>A0AAE3IQH1_9BACT</name>
<dbReference type="Gene3D" id="3.40.50.1820">
    <property type="entry name" value="alpha/beta hydrolase"/>
    <property type="match status" value="1"/>
</dbReference>
<gene>
    <name evidence="3" type="ORF">OD355_13450</name>
</gene>
<dbReference type="InterPro" id="IPR050300">
    <property type="entry name" value="GDXG_lipolytic_enzyme"/>
</dbReference>
<evidence type="ECO:0000313" key="4">
    <source>
        <dbReference type="Proteomes" id="UP001209317"/>
    </source>
</evidence>
<dbReference type="InterPro" id="IPR049492">
    <property type="entry name" value="BD-FAE-like_dom"/>
</dbReference>
<dbReference type="RefSeq" id="WP_263039009.1">
    <property type="nucleotide sequence ID" value="NZ_JAOTPL010000034.1"/>
</dbReference>
<comment type="caution">
    <text evidence="3">The sequence shown here is derived from an EMBL/GenBank/DDBJ whole genome shotgun (WGS) entry which is preliminary data.</text>
</comment>
<dbReference type="GO" id="GO:0016787">
    <property type="term" value="F:hydrolase activity"/>
    <property type="evidence" value="ECO:0007669"/>
    <property type="project" value="UniProtKB-KW"/>
</dbReference>
<organism evidence="3 4">
    <name type="scientific">Haoranjiania flava</name>
    <dbReference type="NCBI Taxonomy" id="1856322"/>
    <lineage>
        <taxon>Bacteria</taxon>
        <taxon>Pseudomonadati</taxon>
        <taxon>Bacteroidota</taxon>
        <taxon>Chitinophagia</taxon>
        <taxon>Chitinophagales</taxon>
        <taxon>Chitinophagaceae</taxon>
        <taxon>Haoranjiania</taxon>
    </lineage>
</organism>
<dbReference type="AlphaFoldDB" id="A0AAE3IQH1"/>
<protein>
    <submittedName>
        <fullName evidence="3">Alpha/beta hydrolase</fullName>
    </submittedName>
</protein>
<dbReference type="InterPro" id="IPR029058">
    <property type="entry name" value="AB_hydrolase_fold"/>
</dbReference>
<feature type="domain" description="BD-FAE-like" evidence="2">
    <location>
        <begin position="74"/>
        <end position="272"/>
    </location>
</feature>
<evidence type="ECO:0000256" key="1">
    <source>
        <dbReference type="ARBA" id="ARBA00022801"/>
    </source>
</evidence>
<dbReference type="EMBL" id="JAOTPL010000034">
    <property type="protein sequence ID" value="MCU7695525.1"/>
    <property type="molecule type" value="Genomic_DNA"/>
</dbReference>
<dbReference type="SUPFAM" id="SSF53474">
    <property type="entry name" value="alpha/beta-Hydrolases"/>
    <property type="match status" value="1"/>
</dbReference>
<dbReference type="PANTHER" id="PTHR48081">
    <property type="entry name" value="AB HYDROLASE SUPERFAMILY PROTEIN C4A8.06C"/>
    <property type="match status" value="1"/>
</dbReference>
<proteinExistence type="predicted"/>
<keyword evidence="1 3" id="KW-0378">Hydrolase</keyword>
<dbReference type="Pfam" id="PF20434">
    <property type="entry name" value="BD-FAE"/>
    <property type="match status" value="1"/>
</dbReference>
<evidence type="ECO:0000313" key="3">
    <source>
        <dbReference type="EMBL" id="MCU7695525.1"/>
    </source>
</evidence>
<dbReference type="Proteomes" id="UP001209317">
    <property type="component" value="Unassembled WGS sequence"/>
</dbReference>
<evidence type="ECO:0000259" key="2">
    <source>
        <dbReference type="Pfam" id="PF20434"/>
    </source>
</evidence>